<dbReference type="EMBL" id="CP014864">
    <property type="protein sequence ID" value="AMX03272.1"/>
    <property type="molecule type" value="Genomic_DNA"/>
</dbReference>
<dbReference type="PANTHER" id="PTHR21248">
    <property type="entry name" value="CARDIOLIPIN SYNTHASE"/>
    <property type="match status" value="1"/>
</dbReference>
<dbReference type="SMART" id="SM00155">
    <property type="entry name" value="PLDc"/>
    <property type="match status" value="2"/>
</dbReference>
<gene>
    <name evidence="2" type="ORF">A3224_12390</name>
</gene>
<dbReference type="RefSeq" id="WP_067155140.1">
    <property type="nucleotide sequence ID" value="NZ_CP014864.1"/>
</dbReference>
<dbReference type="KEGG" id="mthd:A3224_12390"/>
<dbReference type="Pfam" id="PF13091">
    <property type="entry name" value="PLDc_2"/>
    <property type="match status" value="2"/>
</dbReference>
<keyword evidence="3" id="KW-1185">Reference proteome</keyword>
<evidence type="ECO:0000313" key="3">
    <source>
        <dbReference type="Proteomes" id="UP000076077"/>
    </source>
</evidence>
<accession>A0A143HPR8</accession>
<dbReference type="GO" id="GO:0030572">
    <property type="term" value="F:phosphatidyltransferase activity"/>
    <property type="evidence" value="ECO:0007669"/>
    <property type="project" value="UniProtKB-ARBA"/>
</dbReference>
<dbReference type="CDD" id="cd09111">
    <property type="entry name" value="PLDc_ymdC_like_1"/>
    <property type="match status" value="1"/>
</dbReference>
<dbReference type="PROSITE" id="PS50035">
    <property type="entry name" value="PLD"/>
    <property type="match status" value="2"/>
</dbReference>
<proteinExistence type="predicted"/>
<dbReference type="GO" id="GO:0032049">
    <property type="term" value="P:cardiolipin biosynthetic process"/>
    <property type="evidence" value="ECO:0007669"/>
    <property type="project" value="UniProtKB-ARBA"/>
</dbReference>
<evidence type="ECO:0000313" key="2">
    <source>
        <dbReference type="EMBL" id="AMX03272.1"/>
    </source>
</evidence>
<organism evidence="2 3">
    <name type="scientific">Microbulbifer thermotolerans</name>
    <dbReference type="NCBI Taxonomy" id="252514"/>
    <lineage>
        <taxon>Bacteria</taxon>
        <taxon>Pseudomonadati</taxon>
        <taxon>Pseudomonadota</taxon>
        <taxon>Gammaproteobacteria</taxon>
        <taxon>Cellvibrionales</taxon>
        <taxon>Microbulbiferaceae</taxon>
        <taxon>Microbulbifer</taxon>
    </lineage>
</organism>
<dbReference type="Gene3D" id="3.30.870.10">
    <property type="entry name" value="Endonuclease Chain A"/>
    <property type="match status" value="2"/>
</dbReference>
<sequence>MEAALRQSPFLVLLLLCLWACSGPVTFPQPPERIASGQTKAPPDAPLVIVSDRLTRGHPGQTGVYPVTSAHNALAVRLAVIRAARSSIDIQYFIFRHDETGLLLTRELLRAAERGVRVRFLLDDFTTGDAGKLLLALQRHPNIQIRLFNPFPHRGPRTLELLADFRRLHRRMHNKSFTADGRVTFIGGRNLSNKYFGFDSKEHFGDLDLIAIGAVVPEITRQFDIYWNSHYSFPVQSVIHERLDPERQRQFSAELLRKAEKFLTSDYGRSLLKSPVIKTLSHNANLWYWGPAHALFDPPRKVAQPPGTEGGFAGSELMRRITGARRQLIIISPYLLPGEHYLQQLIAAAERGVEVYILTNSLASSDVIFVHGAYRKYRRPLLEAGVHLYELSSALKYKLDSWHGESRSLLHAKLFAVDGQWLYVGSFNLDQRSILLNTELGLMIKSPQLTEMVSKNLITNVHKNAYQLLLRNNRIVWRRSDGAELHREPDTNWLQRMGSRLSGWLPLESLL</sequence>
<reference evidence="3" key="1">
    <citation type="submission" date="2016-03" db="EMBL/GenBank/DDBJ databases">
        <authorList>
            <person name="Lee Y.-S."/>
            <person name="Choi Y.-L."/>
        </authorList>
    </citation>
    <scope>NUCLEOTIDE SEQUENCE [LARGE SCALE GENOMIC DNA]</scope>
    <source>
        <strain evidence="3">DAU221</strain>
    </source>
</reference>
<dbReference type="STRING" id="252514.A3224_12390"/>
<dbReference type="InterPro" id="IPR001736">
    <property type="entry name" value="PLipase_D/transphosphatidylase"/>
</dbReference>
<name>A0A143HPR8_MICTH</name>
<feature type="domain" description="PLD phosphodiesterase" evidence="1">
    <location>
        <begin position="406"/>
        <end position="433"/>
    </location>
</feature>
<dbReference type="AlphaFoldDB" id="A0A143HPR8"/>
<dbReference type="CDD" id="cd09113">
    <property type="entry name" value="PLDc_ymdC_like_2"/>
    <property type="match status" value="1"/>
</dbReference>
<dbReference type="OrthoDB" id="9814092at2"/>
<dbReference type="InterPro" id="IPR025202">
    <property type="entry name" value="PLD-like_dom"/>
</dbReference>
<evidence type="ECO:0000259" key="1">
    <source>
        <dbReference type="PROSITE" id="PS50035"/>
    </source>
</evidence>
<dbReference type="GeneID" id="76608843"/>
<dbReference type="SUPFAM" id="SSF56024">
    <property type="entry name" value="Phospholipase D/nuclease"/>
    <property type="match status" value="2"/>
</dbReference>
<dbReference type="PANTHER" id="PTHR21248:SF12">
    <property type="entry name" value="CARDIOLIPIN SYNTHASE C"/>
    <property type="match status" value="1"/>
</dbReference>
<protein>
    <recommendedName>
        <fullName evidence="1">PLD phosphodiesterase domain-containing protein</fullName>
    </recommendedName>
</protein>
<dbReference type="Proteomes" id="UP000076077">
    <property type="component" value="Chromosome"/>
</dbReference>
<feature type="domain" description="PLD phosphodiesterase" evidence="1">
    <location>
        <begin position="168"/>
        <end position="195"/>
    </location>
</feature>